<evidence type="ECO:0000256" key="5">
    <source>
        <dbReference type="ARBA" id="ARBA00023002"/>
    </source>
</evidence>
<accession>A0ABQ8URU8</accession>
<comment type="cofactor">
    <cofactor evidence="1">
        <name>FMN</name>
        <dbReference type="ChEBI" id="CHEBI:58210"/>
    </cofactor>
</comment>
<keyword evidence="4" id="KW-0819">tRNA processing</keyword>
<name>A0ABQ8URU8_9EUKA</name>
<gene>
    <name evidence="7" type="ORF">PAPYR_1541</name>
</gene>
<dbReference type="InterPro" id="IPR018517">
    <property type="entry name" value="tRNA_hU_synthase_CS"/>
</dbReference>
<dbReference type="PROSITE" id="PS01136">
    <property type="entry name" value="UPF0034"/>
    <property type="match status" value="1"/>
</dbReference>
<evidence type="ECO:0000256" key="2">
    <source>
        <dbReference type="ARBA" id="ARBA00022630"/>
    </source>
</evidence>
<reference evidence="7" key="1">
    <citation type="journal article" date="2022" name="bioRxiv">
        <title>Genomics of Preaxostyla Flagellates Illuminates Evolutionary Transitions and the Path Towards Mitochondrial Loss.</title>
        <authorList>
            <person name="Novak L.V.F."/>
            <person name="Treitli S.C."/>
            <person name="Pyrih J."/>
            <person name="Halakuc P."/>
            <person name="Pipaliya S.V."/>
            <person name="Vacek V."/>
            <person name="Brzon O."/>
            <person name="Soukal P."/>
            <person name="Eme L."/>
            <person name="Dacks J.B."/>
            <person name="Karnkowska A."/>
            <person name="Elias M."/>
            <person name="Hampl V."/>
        </authorList>
    </citation>
    <scope>NUCLEOTIDE SEQUENCE</scope>
    <source>
        <strain evidence="7">RCP-MX</strain>
    </source>
</reference>
<evidence type="ECO:0000313" key="8">
    <source>
        <dbReference type="Proteomes" id="UP001141327"/>
    </source>
</evidence>
<dbReference type="CDD" id="cd02801">
    <property type="entry name" value="DUS_like_FMN"/>
    <property type="match status" value="1"/>
</dbReference>
<dbReference type="Pfam" id="PF01207">
    <property type="entry name" value="Dus"/>
    <property type="match status" value="2"/>
</dbReference>
<dbReference type="EMBL" id="JAPMOS010000005">
    <property type="protein sequence ID" value="KAJ4461860.1"/>
    <property type="molecule type" value="Genomic_DNA"/>
</dbReference>
<keyword evidence="3" id="KW-0288">FMN</keyword>
<comment type="caution">
    <text evidence="7">The sequence shown here is derived from an EMBL/GenBank/DDBJ whole genome shotgun (WGS) entry which is preliminary data.</text>
</comment>
<dbReference type="PANTHER" id="PTHR11082:SF31">
    <property type="entry name" value="TRNA-DIHYDROURIDINE(20A_20B) SYNTHASE [NAD(P)+]-LIKE"/>
    <property type="match status" value="1"/>
</dbReference>
<evidence type="ECO:0000313" key="7">
    <source>
        <dbReference type="EMBL" id="KAJ4461860.1"/>
    </source>
</evidence>
<dbReference type="InterPro" id="IPR013785">
    <property type="entry name" value="Aldolase_TIM"/>
</dbReference>
<evidence type="ECO:0000256" key="1">
    <source>
        <dbReference type="ARBA" id="ARBA00001917"/>
    </source>
</evidence>
<sequence>MSDATGPSEDVLPRGRPTLQHLFETNPCVKVSGPMVRYSKLPARLLWRKWGCDLVYTPMFVASCFAVSQRARDCDFTTTLPEANPADRPLIVQFAVADPQIFVNASRIAFANGSCDGVDINCGCPQKWVCTDGYGSSLLERPQDIVAMLRAARDQIPEVPVSVKIRHILADDELKNRHNEPTRESLYRTIELAKAVQDAGACPSRILTHTVIYAHGDIRTRRYTHTVIYIHIIYITPNPHAPCMDRASDGLLTVHGRTAKTSSSVPVCLEGIKMIKETLSIPVIANGDIFAPDDVLRTQEMTGVNGVMSARGLLQNPALYAGYNRVPAAAVQDFLDLSIQYGLSYHLLHNHLMFMLYPVLARAERRELAECASLCALMDFCAAQGLWTPFESRPAVAGVTPGML</sequence>
<dbReference type="PANTHER" id="PTHR11082">
    <property type="entry name" value="TRNA-DIHYDROURIDINE SYNTHASE"/>
    <property type="match status" value="1"/>
</dbReference>
<protein>
    <submittedName>
        <fullName evidence="7">tRNA-dihydrouridine synthase</fullName>
    </submittedName>
</protein>
<dbReference type="SUPFAM" id="SSF51395">
    <property type="entry name" value="FMN-linked oxidoreductases"/>
    <property type="match status" value="1"/>
</dbReference>
<evidence type="ECO:0000259" key="6">
    <source>
        <dbReference type="Pfam" id="PF01207"/>
    </source>
</evidence>
<dbReference type="Gene3D" id="3.20.20.70">
    <property type="entry name" value="Aldolase class I"/>
    <property type="match status" value="2"/>
</dbReference>
<keyword evidence="2" id="KW-0285">Flavoprotein</keyword>
<dbReference type="InterPro" id="IPR035587">
    <property type="entry name" value="DUS-like_FMN-bd"/>
</dbReference>
<keyword evidence="5" id="KW-0560">Oxidoreductase</keyword>
<feature type="domain" description="DUS-like FMN-binding" evidence="6">
    <location>
        <begin position="252"/>
        <end position="332"/>
    </location>
</feature>
<evidence type="ECO:0000256" key="3">
    <source>
        <dbReference type="ARBA" id="ARBA00022643"/>
    </source>
</evidence>
<keyword evidence="8" id="KW-1185">Reference proteome</keyword>
<dbReference type="Proteomes" id="UP001141327">
    <property type="component" value="Unassembled WGS sequence"/>
</dbReference>
<evidence type="ECO:0000256" key="4">
    <source>
        <dbReference type="ARBA" id="ARBA00022694"/>
    </source>
</evidence>
<feature type="domain" description="DUS-like FMN-binding" evidence="6">
    <location>
        <begin position="34"/>
        <end position="201"/>
    </location>
</feature>
<proteinExistence type="predicted"/>
<organism evidence="7 8">
    <name type="scientific">Paratrimastix pyriformis</name>
    <dbReference type="NCBI Taxonomy" id="342808"/>
    <lineage>
        <taxon>Eukaryota</taxon>
        <taxon>Metamonada</taxon>
        <taxon>Preaxostyla</taxon>
        <taxon>Paratrimastigidae</taxon>
        <taxon>Paratrimastix</taxon>
    </lineage>
</organism>